<dbReference type="InterPro" id="IPR036390">
    <property type="entry name" value="WH_DNA-bd_sf"/>
</dbReference>
<dbReference type="KEGG" id="cam:101515265"/>
<dbReference type="OrthoDB" id="60033at2759"/>
<evidence type="ECO:0000256" key="7">
    <source>
        <dbReference type="ARBA" id="ARBA00023242"/>
    </source>
</evidence>
<evidence type="ECO:0000256" key="4">
    <source>
        <dbReference type="ARBA" id="ARBA00023016"/>
    </source>
</evidence>
<dbReference type="GO" id="GO:0006357">
    <property type="term" value="P:regulation of transcription by RNA polymerase II"/>
    <property type="evidence" value="ECO:0007669"/>
    <property type="project" value="TreeGrafter"/>
</dbReference>
<dbReference type="Proteomes" id="UP000087171">
    <property type="component" value="Chromosome Ca1"/>
</dbReference>
<dbReference type="PaxDb" id="3827-XP_004485934.1"/>
<reference evidence="13" key="2">
    <citation type="submission" date="2025-08" db="UniProtKB">
        <authorList>
            <consortium name="RefSeq"/>
        </authorList>
    </citation>
    <scope>IDENTIFICATION</scope>
    <source>
        <tissue evidence="13">Etiolated seedlings</tissue>
    </source>
</reference>
<reference evidence="12" key="1">
    <citation type="journal article" date="2013" name="Nat. Biotechnol.">
        <title>Draft genome sequence of chickpea (Cicer arietinum) provides a resource for trait improvement.</title>
        <authorList>
            <person name="Varshney R.K."/>
            <person name="Song C."/>
            <person name="Saxena R.K."/>
            <person name="Azam S."/>
            <person name="Yu S."/>
            <person name="Sharpe A.G."/>
            <person name="Cannon S."/>
            <person name="Baek J."/>
            <person name="Rosen B.D."/>
            <person name="Tar'an B."/>
            <person name="Millan T."/>
            <person name="Zhang X."/>
            <person name="Ramsay L.D."/>
            <person name="Iwata A."/>
            <person name="Wang Y."/>
            <person name="Nelson W."/>
            <person name="Farmer A.D."/>
            <person name="Gaur P.M."/>
            <person name="Soderlund C."/>
            <person name="Penmetsa R.V."/>
            <person name="Xu C."/>
            <person name="Bharti A.K."/>
            <person name="He W."/>
            <person name="Winter P."/>
            <person name="Zhao S."/>
            <person name="Hane J.K."/>
            <person name="Carrasquilla-Garcia N."/>
            <person name="Condie J.A."/>
            <person name="Upadhyaya H.D."/>
            <person name="Luo M.C."/>
            <person name="Thudi M."/>
            <person name="Gowda C.L."/>
            <person name="Singh N.P."/>
            <person name="Lichtenzveig J."/>
            <person name="Gali K.K."/>
            <person name="Rubio J."/>
            <person name="Nadarajan N."/>
            <person name="Dolezel J."/>
            <person name="Bansal K.C."/>
            <person name="Xu X."/>
            <person name="Edwards D."/>
            <person name="Zhang G."/>
            <person name="Kahl G."/>
            <person name="Gil J."/>
            <person name="Singh K.B."/>
            <person name="Datta S.K."/>
            <person name="Jackson S.A."/>
            <person name="Wang J."/>
            <person name="Cook D.R."/>
        </authorList>
    </citation>
    <scope>NUCLEOTIDE SEQUENCE [LARGE SCALE GENOMIC DNA]</scope>
    <source>
        <strain evidence="12">cv. CDC Frontier</strain>
    </source>
</reference>
<evidence type="ECO:0000256" key="9">
    <source>
        <dbReference type="SAM" id="Coils"/>
    </source>
</evidence>
<evidence type="ECO:0000313" key="12">
    <source>
        <dbReference type="Proteomes" id="UP000087171"/>
    </source>
</evidence>
<keyword evidence="5" id="KW-0238">DNA-binding</keyword>
<feature type="compositionally biased region" description="Polar residues" evidence="10">
    <location>
        <begin position="351"/>
        <end position="362"/>
    </location>
</feature>
<gene>
    <name evidence="13" type="primary">HSFA4C</name>
</gene>
<dbReference type="InterPro" id="IPR000232">
    <property type="entry name" value="HSF_DNA-bd"/>
</dbReference>
<evidence type="ECO:0000313" key="13">
    <source>
        <dbReference type="RefSeq" id="XP_004485934.1"/>
    </source>
</evidence>
<dbReference type="SMART" id="SM00415">
    <property type="entry name" value="HSF"/>
    <property type="match status" value="1"/>
</dbReference>
<dbReference type="PANTHER" id="PTHR10015:SF161">
    <property type="entry name" value="HEAT STRESS TRANSCRIPTION FACTOR A-4A"/>
    <property type="match status" value="1"/>
</dbReference>
<dbReference type="GO" id="GO:0000978">
    <property type="term" value="F:RNA polymerase II cis-regulatory region sequence-specific DNA binding"/>
    <property type="evidence" value="ECO:0007669"/>
    <property type="project" value="TreeGrafter"/>
</dbReference>
<dbReference type="PROSITE" id="PS00434">
    <property type="entry name" value="HSF_DOMAIN"/>
    <property type="match status" value="1"/>
</dbReference>
<feature type="domain" description="HSF-type DNA-binding" evidence="11">
    <location>
        <begin position="53"/>
        <end position="77"/>
    </location>
</feature>
<keyword evidence="4" id="KW-0346">Stress response</keyword>
<dbReference type="STRING" id="3827.A0A1S2X9Y7"/>
<dbReference type="eggNOG" id="KOG0627">
    <property type="taxonomic scope" value="Eukaryota"/>
</dbReference>
<comment type="subcellular location">
    <subcellularLocation>
        <location evidence="1">Nucleus</location>
    </subcellularLocation>
</comment>
<keyword evidence="3" id="KW-0805">Transcription regulation</keyword>
<keyword evidence="6" id="KW-0804">Transcription</keyword>
<evidence type="ECO:0000259" key="11">
    <source>
        <dbReference type="PROSITE" id="PS00434"/>
    </source>
</evidence>
<dbReference type="GO" id="GO:0034605">
    <property type="term" value="P:cellular response to heat"/>
    <property type="evidence" value="ECO:0007669"/>
    <property type="project" value="TreeGrafter"/>
</dbReference>
<protein>
    <submittedName>
        <fullName evidence="13">Heat stress transcription factor A-4a</fullName>
    </submittedName>
</protein>
<feature type="region of interest" description="Disordered" evidence="10">
    <location>
        <begin position="351"/>
        <end position="370"/>
    </location>
</feature>
<proteinExistence type="inferred from homology"/>
<keyword evidence="9" id="KW-0175">Coiled coil</keyword>
<dbReference type="FunFam" id="1.10.10.10:FF:000057">
    <property type="entry name" value="Heat shock transcription factor 1"/>
    <property type="match status" value="1"/>
</dbReference>
<evidence type="ECO:0000256" key="8">
    <source>
        <dbReference type="ARBA" id="ARBA00061350"/>
    </source>
</evidence>
<dbReference type="PANTHER" id="PTHR10015">
    <property type="entry name" value="HEAT SHOCK TRANSCRIPTION FACTOR"/>
    <property type="match status" value="1"/>
</dbReference>
<keyword evidence="12" id="KW-1185">Reference proteome</keyword>
<evidence type="ECO:0000256" key="6">
    <source>
        <dbReference type="ARBA" id="ARBA00023163"/>
    </source>
</evidence>
<dbReference type="Pfam" id="PF00447">
    <property type="entry name" value="HSF_DNA-bind"/>
    <property type="match status" value="1"/>
</dbReference>
<dbReference type="InterPro" id="IPR036388">
    <property type="entry name" value="WH-like_DNA-bd_sf"/>
</dbReference>
<dbReference type="SUPFAM" id="SSF46785">
    <property type="entry name" value="Winged helix' DNA-binding domain"/>
    <property type="match status" value="1"/>
</dbReference>
<evidence type="ECO:0000256" key="5">
    <source>
        <dbReference type="ARBA" id="ARBA00023125"/>
    </source>
</evidence>
<sequence length="382" mass="43716">MEEGHSSSNSMPPFLSKTYEMVDDPSTDTIVSWSVTNRSFIVWNQPDFAKDLLPKYFKHNNFSSFIRQLNTYGFRKVDPEQWEFANDDFVKGQPHLMKNIHRRKPVHSHSLQNVHGQGAAAPPLTESERRNLKGEIQILKHDKQQLLLEFQRQEQEQNINEIDLLCLKDRLENLEQKQQNMLSSVSQVLQKPGVELSLYPLTENTERKRRYPRNSSFSDEASIEDPIEISQMLCGENADSTSVLSLSMERLDLLDSSIMYWENIMLDLGEASFQSHSNIDFDDSINCADSPDISCVQLDFEVLPKSPMIDVNPEPAVAVVPYPVASEEQPAATAPVTTGVNDVFWEQFLTENPGSNETSGKNNEGKPGEQDQFWWDYRNIIR</sequence>
<evidence type="ECO:0000256" key="2">
    <source>
        <dbReference type="ARBA" id="ARBA00022553"/>
    </source>
</evidence>
<dbReference type="RefSeq" id="XP_004485934.1">
    <property type="nucleotide sequence ID" value="XM_004485877.3"/>
</dbReference>
<dbReference type="GO" id="GO:0005634">
    <property type="term" value="C:nucleus"/>
    <property type="evidence" value="ECO:0007669"/>
    <property type="project" value="UniProtKB-SubCell"/>
</dbReference>
<organism evidence="12 13">
    <name type="scientific">Cicer arietinum</name>
    <name type="common">Chickpea</name>
    <name type="synonym">Garbanzo</name>
    <dbReference type="NCBI Taxonomy" id="3827"/>
    <lineage>
        <taxon>Eukaryota</taxon>
        <taxon>Viridiplantae</taxon>
        <taxon>Streptophyta</taxon>
        <taxon>Embryophyta</taxon>
        <taxon>Tracheophyta</taxon>
        <taxon>Spermatophyta</taxon>
        <taxon>Magnoliopsida</taxon>
        <taxon>eudicotyledons</taxon>
        <taxon>Gunneridae</taxon>
        <taxon>Pentapetalae</taxon>
        <taxon>rosids</taxon>
        <taxon>fabids</taxon>
        <taxon>Fabales</taxon>
        <taxon>Fabaceae</taxon>
        <taxon>Papilionoideae</taxon>
        <taxon>50 kb inversion clade</taxon>
        <taxon>NPAAA clade</taxon>
        <taxon>Hologalegina</taxon>
        <taxon>IRL clade</taxon>
        <taxon>Cicereae</taxon>
        <taxon>Cicer</taxon>
    </lineage>
</organism>
<feature type="coiled-coil region" evidence="9">
    <location>
        <begin position="129"/>
        <end position="191"/>
    </location>
</feature>
<keyword evidence="7" id="KW-0539">Nucleus</keyword>
<name>A0A1S2X9Y7_CICAR</name>
<accession>A0A1S2X9Y7</accession>
<dbReference type="Gene3D" id="1.10.10.10">
    <property type="entry name" value="Winged helix-like DNA-binding domain superfamily/Winged helix DNA-binding domain"/>
    <property type="match status" value="1"/>
</dbReference>
<dbReference type="AlphaFoldDB" id="A0A1S2X9Y7"/>
<evidence type="ECO:0000256" key="10">
    <source>
        <dbReference type="SAM" id="MobiDB-lite"/>
    </source>
</evidence>
<evidence type="ECO:0000256" key="1">
    <source>
        <dbReference type="ARBA" id="ARBA00004123"/>
    </source>
</evidence>
<dbReference type="PRINTS" id="PR00056">
    <property type="entry name" value="HSFDOMAIN"/>
</dbReference>
<keyword evidence="2" id="KW-0597">Phosphoprotein</keyword>
<comment type="similarity">
    <text evidence="8">Belongs to the HSF family. Class A subfamily.</text>
</comment>
<dbReference type="GeneID" id="101515265"/>
<dbReference type="GO" id="GO:0003700">
    <property type="term" value="F:DNA-binding transcription factor activity"/>
    <property type="evidence" value="ECO:0007669"/>
    <property type="project" value="InterPro"/>
</dbReference>
<evidence type="ECO:0000256" key="3">
    <source>
        <dbReference type="ARBA" id="ARBA00023015"/>
    </source>
</evidence>